<dbReference type="CDD" id="cd09080">
    <property type="entry name" value="TDP2"/>
    <property type="match status" value="1"/>
</dbReference>
<evidence type="ECO:0000256" key="8">
    <source>
        <dbReference type="ARBA" id="ARBA00022842"/>
    </source>
</evidence>
<dbReference type="KEGG" id="cre:CHLRE_06g305050v5"/>
<dbReference type="Pfam" id="PF03372">
    <property type="entry name" value="Exo_endo_phos"/>
    <property type="match status" value="1"/>
</dbReference>
<proteinExistence type="predicted"/>
<dbReference type="GO" id="GO:0016605">
    <property type="term" value="C:PML body"/>
    <property type="evidence" value="ECO:0000318"/>
    <property type="project" value="GO_Central"/>
</dbReference>
<keyword evidence="14" id="KW-1185">Reference proteome</keyword>
<evidence type="ECO:0000256" key="7">
    <source>
        <dbReference type="ARBA" id="ARBA00022801"/>
    </source>
</evidence>
<dbReference type="GO" id="GO:0006302">
    <property type="term" value="P:double-strand break repair"/>
    <property type="evidence" value="ECO:0000318"/>
    <property type="project" value="GO_Central"/>
</dbReference>
<evidence type="ECO:0000256" key="3">
    <source>
        <dbReference type="ARBA" id="ARBA00004322"/>
    </source>
</evidence>
<keyword evidence="5" id="KW-0479">Metal-binding</keyword>
<feature type="compositionally biased region" description="Low complexity" evidence="11">
    <location>
        <begin position="40"/>
        <end position="56"/>
    </location>
</feature>
<dbReference type="AlphaFoldDB" id="A0A2K3DR93"/>
<accession>A0A2K3DR93</accession>
<sequence>MGKDAEAALRAPDSPASQAPDAAGQGTGASPGKAHGARGTGSSAAAAAAGPTQASGPVGGLARPVAASGPWTGAGAGAANRSAGATSTSAQVQDRPVSILTWNLWFDEEMELVARMKAVGDIVEREGYPDLLLFQEVTHNMVMLFGQTAWFRRYHCSPAPREQPYFTLVLARRDSVTLTAMQPWASKDYDNSVMGRGIVYTRAVVGGRPLVVGTTHLESPVGKGPQQMTAQRREQLGTALKELQAAAGPTTDCVLAGDLNWSDSRDGALPLPPKWVDAWRELRPGHPGCTYDCQANPMLTGRWPGSRLDRLLCRLEGGSPGASGGSSRGWKLDSIKMLGTEALPGLTAMNKGTRVLVLPSDHFGLLLKLVPAGAAAAAAAAGPGGRSGGGYVLGSGPAAAGPAAAAAAGAAAGGSGATGAASPPKRAVGAGGSDGTAVGAAAAAAAGRRQAQVQSPAARAGSGSPSTRKPAAAAAAAEVTDLTTEGDDEEVIIL</sequence>
<evidence type="ECO:0000256" key="9">
    <source>
        <dbReference type="ARBA" id="ARBA00023204"/>
    </source>
</evidence>
<name>A0A2K3DR93_CHLRE</name>
<dbReference type="OrthoDB" id="9975959at2759"/>
<organism evidence="13 14">
    <name type="scientific">Chlamydomonas reinhardtii</name>
    <name type="common">Chlamydomonas smithii</name>
    <dbReference type="NCBI Taxonomy" id="3055"/>
    <lineage>
        <taxon>Eukaryota</taxon>
        <taxon>Viridiplantae</taxon>
        <taxon>Chlorophyta</taxon>
        <taxon>core chlorophytes</taxon>
        <taxon>Chlorophyceae</taxon>
        <taxon>CS clade</taxon>
        <taxon>Chlamydomonadales</taxon>
        <taxon>Chlamydomonadaceae</taxon>
        <taxon>Chlamydomonas</taxon>
    </lineage>
</organism>
<feature type="region of interest" description="Disordered" evidence="11">
    <location>
        <begin position="412"/>
        <end position="433"/>
    </location>
</feature>
<evidence type="ECO:0000256" key="2">
    <source>
        <dbReference type="ARBA" id="ARBA00001946"/>
    </source>
</evidence>
<comment type="cofactor">
    <cofactor evidence="2">
        <name>Mg(2+)</name>
        <dbReference type="ChEBI" id="CHEBI:18420"/>
    </cofactor>
</comment>
<gene>
    <name evidence="13" type="ORF">CHLRE_06g305050v5</name>
</gene>
<feature type="compositionally biased region" description="Low complexity" evidence="11">
    <location>
        <begin position="77"/>
        <end position="90"/>
    </location>
</feature>
<feature type="region of interest" description="Disordered" evidence="11">
    <location>
        <begin position="449"/>
        <end position="494"/>
    </location>
</feature>
<keyword evidence="6" id="KW-0227">DNA damage</keyword>
<dbReference type="PANTHER" id="PTHR15822:SF4">
    <property type="entry name" value="TYROSYL-DNA PHOSPHODIESTERASE 2"/>
    <property type="match status" value="1"/>
</dbReference>
<evidence type="ECO:0000256" key="10">
    <source>
        <dbReference type="ARBA" id="ARBA00023242"/>
    </source>
</evidence>
<dbReference type="EMBL" id="CM008967">
    <property type="protein sequence ID" value="PNW83056.1"/>
    <property type="molecule type" value="Genomic_DNA"/>
</dbReference>
<dbReference type="SUPFAM" id="SSF56219">
    <property type="entry name" value="DNase I-like"/>
    <property type="match status" value="1"/>
</dbReference>
<dbReference type="GeneID" id="5716902"/>
<evidence type="ECO:0000256" key="6">
    <source>
        <dbReference type="ARBA" id="ARBA00022763"/>
    </source>
</evidence>
<feature type="domain" description="Endonuclease/exonuclease/phosphatase" evidence="12">
    <location>
        <begin position="100"/>
        <end position="362"/>
    </location>
</feature>
<dbReference type="RefSeq" id="XP_042924390.1">
    <property type="nucleotide sequence ID" value="XM_043063684.1"/>
</dbReference>
<dbReference type="GO" id="GO:0046872">
    <property type="term" value="F:metal ion binding"/>
    <property type="evidence" value="ECO:0007669"/>
    <property type="project" value="UniProtKB-KW"/>
</dbReference>
<dbReference type="GO" id="GO:0003697">
    <property type="term" value="F:single-stranded DNA binding"/>
    <property type="evidence" value="ECO:0000318"/>
    <property type="project" value="GO_Central"/>
</dbReference>
<dbReference type="InterPro" id="IPR005135">
    <property type="entry name" value="Endo/exonuclease/phosphatase"/>
</dbReference>
<dbReference type="ExpressionAtlas" id="A0A2K3DR93">
    <property type="expression patterns" value="baseline and differential"/>
</dbReference>
<evidence type="ECO:0000256" key="1">
    <source>
        <dbReference type="ARBA" id="ARBA00001936"/>
    </source>
</evidence>
<protein>
    <recommendedName>
        <fullName evidence="12">Endonuclease/exonuclease/phosphatase domain-containing protein</fullName>
    </recommendedName>
</protein>
<keyword evidence="7" id="KW-0378">Hydrolase</keyword>
<evidence type="ECO:0000313" key="13">
    <source>
        <dbReference type="EMBL" id="PNW83056.1"/>
    </source>
</evidence>
<feature type="region of interest" description="Disordered" evidence="11">
    <location>
        <begin position="1"/>
        <end position="92"/>
    </location>
</feature>
<dbReference type="GO" id="GO:0004518">
    <property type="term" value="F:nuclease activity"/>
    <property type="evidence" value="ECO:0007669"/>
    <property type="project" value="UniProtKB-KW"/>
</dbReference>
<dbReference type="STRING" id="3055.A0A2K3DR93"/>
<comment type="subcellular location">
    <subcellularLocation>
        <location evidence="3">Nucleus</location>
        <location evidence="3">PML body</location>
    </subcellularLocation>
</comment>
<dbReference type="InterPro" id="IPR051547">
    <property type="entry name" value="TDP2-like"/>
</dbReference>
<dbReference type="Gene3D" id="3.60.10.10">
    <property type="entry name" value="Endonuclease/exonuclease/phosphatase"/>
    <property type="match status" value="1"/>
</dbReference>
<dbReference type="OMA" id="VESFNCK"/>
<dbReference type="PANTHER" id="PTHR15822">
    <property type="entry name" value="TRAF AND TNF RECEPTOR-ASSOCIATED PROTEIN"/>
    <property type="match status" value="1"/>
</dbReference>
<keyword evidence="10" id="KW-0539">Nucleus</keyword>
<evidence type="ECO:0000256" key="5">
    <source>
        <dbReference type="ARBA" id="ARBA00022723"/>
    </source>
</evidence>
<dbReference type="GO" id="GO:0005737">
    <property type="term" value="C:cytoplasm"/>
    <property type="evidence" value="ECO:0000318"/>
    <property type="project" value="GO_Central"/>
</dbReference>
<dbReference type="InParanoid" id="A0A2K3DR93"/>
<feature type="compositionally biased region" description="Acidic residues" evidence="11">
    <location>
        <begin position="484"/>
        <end position="494"/>
    </location>
</feature>
<dbReference type="InterPro" id="IPR036691">
    <property type="entry name" value="Endo/exonu/phosph_ase_sf"/>
</dbReference>
<evidence type="ECO:0000259" key="12">
    <source>
        <dbReference type="Pfam" id="PF03372"/>
    </source>
</evidence>
<dbReference type="Proteomes" id="UP000006906">
    <property type="component" value="Chromosome 6"/>
</dbReference>
<evidence type="ECO:0000256" key="4">
    <source>
        <dbReference type="ARBA" id="ARBA00022722"/>
    </source>
</evidence>
<keyword evidence="4" id="KW-0540">Nuclease</keyword>
<keyword evidence="9" id="KW-0234">DNA repair</keyword>
<feature type="compositionally biased region" description="Low complexity" evidence="11">
    <location>
        <begin position="11"/>
        <end position="24"/>
    </location>
</feature>
<feature type="compositionally biased region" description="Low complexity" evidence="11">
    <location>
        <begin position="455"/>
        <end position="477"/>
    </location>
</feature>
<dbReference type="GO" id="GO:0070260">
    <property type="term" value="F:5'-tyrosyl-DNA phosphodiesterase activity"/>
    <property type="evidence" value="ECO:0000318"/>
    <property type="project" value="GO_Central"/>
</dbReference>
<dbReference type="FunCoup" id="A0A2K3DR93">
    <property type="interactions" value="993"/>
</dbReference>
<keyword evidence="8" id="KW-0460">Magnesium</keyword>
<reference evidence="13 14" key="1">
    <citation type="journal article" date="2007" name="Science">
        <title>The Chlamydomonas genome reveals the evolution of key animal and plant functions.</title>
        <authorList>
            <person name="Merchant S.S."/>
            <person name="Prochnik S.E."/>
            <person name="Vallon O."/>
            <person name="Harris E.H."/>
            <person name="Karpowicz S.J."/>
            <person name="Witman G.B."/>
            <person name="Terry A."/>
            <person name="Salamov A."/>
            <person name="Fritz-Laylin L.K."/>
            <person name="Marechal-Drouard L."/>
            <person name="Marshall W.F."/>
            <person name="Qu L.H."/>
            <person name="Nelson D.R."/>
            <person name="Sanderfoot A.A."/>
            <person name="Spalding M.H."/>
            <person name="Kapitonov V.V."/>
            <person name="Ren Q."/>
            <person name="Ferris P."/>
            <person name="Lindquist E."/>
            <person name="Shapiro H."/>
            <person name="Lucas S.M."/>
            <person name="Grimwood J."/>
            <person name="Schmutz J."/>
            <person name="Cardol P."/>
            <person name="Cerutti H."/>
            <person name="Chanfreau G."/>
            <person name="Chen C.L."/>
            <person name="Cognat V."/>
            <person name="Croft M.T."/>
            <person name="Dent R."/>
            <person name="Dutcher S."/>
            <person name="Fernandez E."/>
            <person name="Fukuzawa H."/>
            <person name="Gonzalez-Ballester D."/>
            <person name="Gonzalez-Halphen D."/>
            <person name="Hallmann A."/>
            <person name="Hanikenne M."/>
            <person name="Hippler M."/>
            <person name="Inwood W."/>
            <person name="Jabbari K."/>
            <person name="Kalanon M."/>
            <person name="Kuras R."/>
            <person name="Lefebvre P.A."/>
            <person name="Lemaire S.D."/>
            <person name="Lobanov A.V."/>
            <person name="Lohr M."/>
            <person name="Manuell A."/>
            <person name="Meier I."/>
            <person name="Mets L."/>
            <person name="Mittag M."/>
            <person name="Mittelmeier T."/>
            <person name="Moroney J.V."/>
            <person name="Moseley J."/>
            <person name="Napoli C."/>
            <person name="Nedelcu A.M."/>
            <person name="Niyogi K."/>
            <person name="Novoselov S.V."/>
            <person name="Paulsen I.T."/>
            <person name="Pazour G."/>
            <person name="Purton S."/>
            <person name="Ral J.P."/>
            <person name="Riano-Pachon D.M."/>
            <person name="Riekhof W."/>
            <person name="Rymarquis L."/>
            <person name="Schroda M."/>
            <person name="Stern D."/>
            <person name="Umen J."/>
            <person name="Willows R."/>
            <person name="Wilson N."/>
            <person name="Zimmer S.L."/>
            <person name="Allmer J."/>
            <person name="Balk J."/>
            <person name="Bisova K."/>
            <person name="Chen C.J."/>
            <person name="Elias M."/>
            <person name="Gendler K."/>
            <person name="Hauser C."/>
            <person name="Lamb M.R."/>
            <person name="Ledford H."/>
            <person name="Long J.C."/>
            <person name="Minagawa J."/>
            <person name="Page M.D."/>
            <person name="Pan J."/>
            <person name="Pootakham W."/>
            <person name="Roje S."/>
            <person name="Rose A."/>
            <person name="Stahlberg E."/>
            <person name="Terauchi A.M."/>
            <person name="Yang P."/>
            <person name="Ball S."/>
            <person name="Bowler C."/>
            <person name="Dieckmann C.L."/>
            <person name="Gladyshev V.N."/>
            <person name="Green P."/>
            <person name="Jorgensen R."/>
            <person name="Mayfield S."/>
            <person name="Mueller-Roeber B."/>
            <person name="Rajamani S."/>
            <person name="Sayre R.T."/>
            <person name="Brokstein P."/>
            <person name="Dubchak I."/>
            <person name="Goodstein D."/>
            <person name="Hornick L."/>
            <person name="Huang Y.W."/>
            <person name="Jhaveri J."/>
            <person name="Luo Y."/>
            <person name="Martinez D."/>
            <person name="Ngau W.C."/>
            <person name="Otillar B."/>
            <person name="Poliakov A."/>
            <person name="Porter A."/>
            <person name="Szajkowski L."/>
            <person name="Werner G."/>
            <person name="Zhou K."/>
            <person name="Grigoriev I.V."/>
            <person name="Rokhsar D.S."/>
            <person name="Grossman A.R."/>
        </authorList>
    </citation>
    <scope>NUCLEOTIDE SEQUENCE [LARGE SCALE GENOMIC DNA]</scope>
    <source>
        <strain evidence="14">CC-503</strain>
    </source>
</reference>
<evidence type="ECO:0000313" key="14">
    <source>
        <dbReference type="Proteomes" id="UP000006906"/>
    </source>
</evidence>
<feature type="compositionally biased region" description="Low complexity" evidence="11">
    <location>
        <begin position="418"/>
        <end position="428"/>
    </location>
</feature>
<dbReference type="Gramene" id="PNW83056">
    <property type="protein sequence ID" value="PNW83056"/>
    <property type="gene ID" value="CHLRE_06g305050v5"/>
</dbReference>
<comment type="cofactor">
    <cofactor evidence="1">
        <name>Mn(2+)</name>
        <dbReference type="ChEBI" id="CHEBI:29035"/>
    </cofactor>
</comment>
<evidence type="ECO:0000256" key="11">
    <source>
        <dbReference type="SAM" id="MobiDB-lite"/>
    </source>
</evidence>